<gene>
    <name evidence="2" type="ORF">PSEBR_a2421</name>
</gene>
<evidence type="ECO:0000256" key="1">
    <source>
        <dbReference type="SAM" id="MobiDB-lite"/>
    </source>
</evidence>
<organism evidence="2 3">
    <name type="scientific">Pseudomonas brassicacearum (strain NFM421)</name>
    <dbReference type="NCBI Taxonomy" id="994484"/>
    <lineage>
        <taxon>Bacteria</taxon>
        <taxon>Pseudomonadati</taxon>
        <taxon>Pseudomonadota</taxon>
        <taxon>Gammaproteobacteria</taxon>
        <taxon>Pseudomonadales</taxon>
        <taxon>Pseudomonadaceae</taxon>
        <taxon>Pseudomonas</taxon>
    </lineage>
</organism>
<sequence>MAADQQRPPARETQVKDFERKIGLHDQSPTSNESAGQQRNPQVMSGQRLAHSAVAEADLARVVLLRSGSASAMTAEALELYALGAHAGHHLSYLPDVFLAEPDVHDVASIGAEQAYSAPSGALTTISAMSSMPCAVSTIGPDRPWSEPVAIEQQGVEDSTGRSLLSYLHGKWPDRHFQFLPRGKGIELLIRDYRLTAQERDELIDELSRRASSMPERPQQIWLNGEQVWRASPLSNNYKGEHDGR</sequence>
<feature type="compositionally biased region" description="Polar residues" evidence="1">
    <location>
        <begin position="27"/>
        <end position="45"/>
    </location>
</feature>
<dbReference type="STRING" id="994484.PSEBR_a2421"/>
<evidence type="ECO:0000313" key="3">
    <source>
        <dbReference type="Proteomes" id="UP000006692"/>
    </source>
</evidence>
<feature type="region of interest" description="Disordered" evidence="1">
    <location>
        <begin position="1"/>
        <end position="49"/>
    </location>
</feature>
<reference key="2">
    <citation type="submission" date="2011-03" db="EMBL/GenBank/DDBJ databases">
        <title>Complete Genome Sequence of a beneficial plant roots-associated bacterium Pseudomonas brassicacearum.</title>
        <authorList>
            <person name="Ortet P."/>
            <person name="Barakat M."/>
            <person name="Lalaouna D."/>
            <person name="Fochesato S."/>
            <person name="Barbe V."/>
            <person name="Santaella C."/>
            <person name="Heulin T."/>
            <person name="Achouak W."/>
        </authorList>
    </citation>
    <scope>NUCLEOTIDE SEQUENCE</scope>
    <source>
        <strain>NFM421</strain>
    </source>
</reference>
<dbReference type="EMBL" id="CP002585">
    <property type="protein sequence ID" value="AEA68700.1"/>
    <property type="molecule type" value="Genomic_DNA"/>
</dbReference>
<proteinExistence type="predicted"/>
<reference evidence="2 3" key="1">
    <citation type="journal article" date="2011" name="J. Bacteriol.">
        <title>Complete genome sequence of a beneficial plant root-associated bacterium, Pseudomonas brassicacearum.</title>
        <authorList>
            <person name="Ortet P."/>
            <person name="Barakat M."/>
            <person name="Lalaouna D."/>
            <person name="Fochesato S."/>
            <person name="Barbe V."/>
            <person name="Vacherie B."/>
            <person name="Santaella C."/>
            <person name="Heulin T."/>
            <person name="Achouak W."/>
        </authorList>
    </citation>
    <scope>NUCLEOTIDE SEQUENCE [LARGE SCALE GENOMIC DNA]</scope>
    <source>
        <strain evidence="2 3">NFM421</strain>
    </source>
</reference>
<accession>F2KFN4</accession>
<dbReference type="Proteomes" id="UP000006692">
    <property type="component" value="Chromosome"/>
</dbReference>
<name>F2KFN4_PSEBN</name>
<evidence type="ECO:0000313" key="2">
    <source>
        <dbReference type="EMBL" id="AEA68700.1"/>
    </source>
</evidence>
<dbReference type="AlphaFoldDB" id="F2KFN4"/>
<dbReference type="KEGG" id="pba:PSEBR_a2421"/>
<protein>
    <submittedName>
        <fullName evidence="2">Uncharacterized protein</fullName>
    </submittedName>
</protein>
<feature type="compositionally biased region" description="Basic and acidic residues" evidence="1">
    <location>
        <begin position="9"/>
        <end position="24"/>
    </location>
</feature>
<dbReference type="HOGENOM" id="CLU_1132844_0_0_6"/>